<sequence length="892" mass="99752">MGANPVTTHYNVPRVASIPFRDQRRPLHTDTEGRMIFWEPSGPVAQVWQLLGPCVRRRVQALAAPDATFSIHMAIIGETAETGEPNVVLCADDPVLQQTFLHDDGLKSILMAYPQPIRLDFSPNLPQLLAQDRQDVVLTEIPRPVHLADPSRPYSVWAAGPAPRVGARLYVRCRDGTPRMSTAGPVFLYRGKAYQTTVRHVFFKVEETTSSALESAFPSDLDLDDSDTDDTSGFIDCKTFCNTSACGTLNGSSSVAFTLQGPALLADNDVEVTQLSDKGKDPEIPRDVSFIGSAVLASVESANRAVDCALFEVHLSRDDDPNMVSYDPTDSSKKVRITRPVDINRIPVSGIPVVVATSSRPLTGKLFKTGVAYIKPRFQRDAVAAYPLKLDEGMALEAGDSGSIVFKITGSEVDIFGHVLFGHLSNAWAYILPINTIVEDIAKVLDAPEGISLHPGPYQGKKVEGGMRTEFASPKFYQDMEEAAIPEKHVFRGLRDRLCSKVGTARALLKVTGRDEGQQAKPYSFEQLFFALPPELRDQIIDFLEFREAWNLRQVSRRFRASVSVNNSAISRRFLKRNPLPPLALALYPHPSPDLAHIHKVGHYHAVAWRLADHMVKWLRENMYLYGSRFQKQQFQPKKVRMKQRLLPSLLVLGKFFERCRGFLECQTAIGLQEATIQNSGARSAEERGKCQREPMVFSFDREMMAGCSDDLLFQTHDTALILSTFLRQTMRPPSKYGRIERTFRCGLVKPLDEMEIAAVLYHGGLEVMVDILDLDVLDQKMNAVRKYCRDFSRPTAKPRARHSRASEETKKSTSPAMLKHLFTRLPPLDSVWSPSAAAVLLERKAIHVRLDLNSFAVALKQLFIDSETPADLLYRQGHDLWHALSDGENHH</sequence>
<protein>
    <recommendedName>
        <fullName evidence="2">F-box domain-containing protein</fullName>
    </recommendedName>
</protein>
<dbReference type="InterPro" id="IPR036047">
    <property type="entry name" value="F-box-like_dom_sf"/>
</dbReference>
<dbReference type="PROSITE" id="PS50181">
    <property type="entry name" value="FBOX"/>
    <property type="match status" value="1"/>
</dbReference>
<dbReference type="SUPFAM" id="SSF81383">
    <property type="entry name" value="F-box domain"/>
    <property type="match status" value="1"/>
</dbReference>
<accession>A0AAJ0BN06</accession>
<evidence type="ECO:0000313" key="4">
    <source>
        <dbReference type="Proteomes" id="UP001239445"/>
    </source>
</evidence>
<dbReference type="AlphaFoldDB" id="A0AAJ0BN06"/>
<dbReference type="Proteomes" id="UP001239445">
    <property type="component" value="Unassembled WGS sequence"/>
</dbReference>
<feature type="region of interest" description="Disordered" evidence="1">
    <location>
        <begin position="795"/>
        <end position="815"/>
    </location>
</feature>
<name>A0AAJ0BN06_9PEZI</name>
<comment type="caution">
    <text evidence="3">The sequence shown here is derived from an EMBL/GenBank/DDBJ whole genome shotgun (WGS) entry which is preliminary data.</text>
</comment>
<dbReference type="Pfam" id="PF00646">
    <property type="entry name" value="F-box"/>
    <property type="match status" value="1"/>
</dbReference>
<evidence type="ECO:0000313" key="3">
    <source>
        <dbReference type="EMBL" id="KAK1759817.1"/>
    </source>
</evidence>
<organism evidence="3 4">
    <name type="scientific">Echria macrotheca</name>
    <dbReference type="NCBI Taxonomy" id="438768"/>
    <lineage>
        <taxon>Eukaryota</taxon>
        <taxon>Fungi</taxon>
        <taxon>Dikarya</taxon>
        <taxon>Ascomycota</taxon>
        <taxon>Pezizomycotina</taxon>
        <taxon>Sordariomycetes</taxon>
        <taxon>Sordariomycetidae</taxon>
        <taxon>Sordariales</taxon>
        <taxon>Schizotheciaceae</taxon>
        <taxon>Echria</taxon>
    </lineage>
</organism>
<proteinExistence type="predicted"/>
<evidence type="ECO:0000256" key="1">
    <source>
        <dbReference type="SAM" id="MobiDB-lite"/>
    </source>
</evidence>
<dbReference type="InterPro" id="IPR001810">
    <property type="entry name" value="F-box_dom"/>
</dbReference>
<keyword evidence="4" id="KW-1185">Reference proteome</keyword>
<reference evidence="3" key="1">
    <citation type="submission" date="2023-06" db="EMBL/GenBank/DDBJ databases">
        <title>Genome-scale phylogeny and comparative genomics of the fungal order Sordariales.</title>
        <authorList>
            <consortium name="Lawrence Berkeley National Laboratory"/>
            <person name="Hensen N."/>
            <person name="Bonometti L."/>
            <person name="Westerberg I."/>
            <person name="Brannstrom I.O."/>
            <person name="Guillou S."/>
            <person name="Cros-Aarteil S."/>
            <person name="Calhoun S."/>
            <person name="Haridas S."/>
            <person name="Kuo A."/>
            <person name="Mondo S."/>
            <person name="Pangilinan J."/>
            <person name="Riley R."/>
            <person name="Labutti K."/>
            <person name="Andreopoulos B."/>
            <person name="Lipzen A."/>
            <person name="Chen C."/>
            <person name="Yanf M."/>
            <person name="Daum C."/>
            <person name="Ng V."/>
            <person name="Clum A."/>
            <person name="Steindorff A."/>
            <person name="Ohm R."/>
            <person name="Martin F."/>
            <person name="Silar P."/>
            <person name="Natvig D."/>
            <person name="Lalanne C."/>
            <person name="Gautier V."/>
            <person name="Ament-Velasquez S.L."/>
            <person name="Kruys A."/>
            <person name="Hutchinson M.I."/>
            <person name="Powell A.J."/>
            <person name="Barry K."/>
            <person name="Miller A.N."/>
            <person name="Grigoriev I.V."/>
            <person name="Debuchy R."/>
            <person name="Gladieux P."/>
            <person name="Thoren M.H."/>
            <person name="Johannesson H."/>
        </authorList>
    </citation>
    <scope>NUCLEOTIDE SEQUENCE</scope>
    <source>
        <strain evidence="3">PSN4</strain>
    </source>
</reference>
<gene>
    <name evidence="3" type="ORF">QBC47DRAFT_373119</name>
</gene>
<dbReference type="EMBL" id="MU839828">
    <property type="protein sequence ID" value="KAK1759817.1"/>
    <property type="molecule type" value="Genomic_DNA"/>
</dbReference>
<feature type="domain" description="F-box" evidence="2">
    <location>
        <begin position="526"/>
        <end position="577"/>
    </location>
</feature>
<evidence type="ECO:0000259" key="2">
    <source>
        <dbReference type="PROSITE" id="PS50181"/>
    </source>
</evidence>